<evidence type="ECO:0000313" key="2">
    <source>
        <dbReference type="EMBL" id="PDX85288.1"/>
    </source>
</evidence>
<name>A0A2A7B1V4_9FIRM</name>
<accession>A0A2A7B1V4</accession>
<dbReference type="AlphaFoldDB" id="A0A2A7B1V4"/>
<reference evidence="2 3" key="1">
    <citation type="journal article" date="2017" name="Front. Microbiol.">
        <title>New Insights into the Diversity of the Genus Faecalibacterium.</title>
        <authorList>
            <person name="Benevides L."/>
            <person name="Burman S."/>
            <person name="Martin R."/>
            <person name="Robert V."/>
            <person name="Thomas M."/>
            <person name="Miquel S."/>
            <person name="Chain F."/>
            <person name="Sokol H."/>
            <person name="Bermudez-Humaran L.G."/>
            <person name="Morrison M."/>
            <person name="Langella P."/>
            <person name="Azevedo V.A."/>
            <person name="Chatel J.M."/>
            <person name="Soares S."/>
        </authorList>
    </citation>
    <scope>NUCLEOTIDE SEQUENCE [LARGE SCALE GENOMIC DNA]</scope>
    <source>
        <strain evidence="2 3">CNCM I 4644</strain>
    </source>
</reference>
<evidence type="ECO:0000256" key="1">
    <source>
        <dbReference type="SAM" id="MobiDB-lite"/>
    </source>
</evidence>
<evidence type="ECO:0000313" key="3">
    <source>
        <dbReference type="Proteomes" id="UP000220480"/>
    </source>
</evidence>
<feature type="region of interest" description="Disordered" evidence="1">
    <location>
        <begin position="1"/>
        <end position="33"/>
    </location>
</feature>
<protein>
    <submittedName>
        <fullName evidence="2">Uncharacterized protein</fullName>
    </submittedName>
</protein>
<dbReference type="Proteomes" id="UP000220480">
    <property type="component" value="Unassembled WGS sequence"/>
</dbReference>
<organism evidence="2 3">
    <name type="scientific">Faecalibacterium prausnitzii</name>
    <dbReference type="NCBI Taxonomy" id="853"/>
    <lineage>
        <taxon>Bacteria</taxon>
        <taxon>Bacillati</taxon>
        <taxon>Bacillota</taxon>
        <taxon>Clostridia</taxon>
        <taxon>Eubacteriales</taxon>
        <taxon>Oscillospiraceae</taxon>
        <taxon>Faecalibacterium</taxon>
    </lineage>
</organism>
<proteinExistence type="predicted"/>
<feature type="region of interest" description="Disordered" evidence="1">
    <location>
        <begin position="60"/>
        <end position="88"/>
    </location>
</feature>
<dbReference type="EMBL" id="NMTZ01000002">
    <property type="protein sequence ID" value="PDX85288.1"/>
    <property type="molecule type" value="Genomic_DNA"/>
</dbReference>
<sequence>MRAQTGSIFPQRRAFAESGAANAVPLHDPSRENGIAERPQALRYPEIINILSAIYAQSNAERIPNRPTPRGSAVPQTHDHPAQGSKLHRAVMCKKEDRSLLCRKHRRVARIKESI</sequence>
<gene>
    <name evidence="2" type="ORF">CGS59_01510</name>
</gene>
<comment type="caution">
    <text evidence="2">The sequence shown here is derived from an EMBL/GenBank/DDBJ whole genome shotgun (WGS) entry which is preliminary data.</text>
</comment>